<dbReference type="Proteomes" id="UP001153620">
    <property type="component" value="Chromosome 4"/>
</dbReference>
<accession>A0A9N9WWV4</accession>
<dbReference type="OrthoDB" id="2013775at2759"/>
<dbReference type="InterPro" id="IPR050328">
    <property type="entry name" value="Dev_Immune_Receptor"/>
</dbReference>
<evidence type="ECO:0000313" key="5">
    <source>
        <dbReference type="EMBL" id="CAG9812310.1"/>
    </source>
</evidence>
<evidence type="ECO:0000256" key="2">
    <source>
        <dbReference type="ARBA" id="ARBA00022729"/>
    </source>
</evidence>
<dbReference type="InterPro" id="IPR032675">
    <property type="entry name" value="LRR_dom_sf"/>
</dbReference>
<dbReference type="Gene3D" id="3.80.10.10">
    <property type="entry name" value="Ribonuclease Inhibitor"/>
    <property type="match status" value="9"/>
</dbReference>
<keyword evidence="6" id="KW-1185">Reference proteome</keyword>
<dbReference type="PANTHER" id="PTHR24373">
    <property type="entry name" value="SLIT RELATED LEUCINE-RICH REPEAT NEURONAL PROTEIN"/>
    <property type="match status" value="1"/>
</dbReference>
<dbReference type="EMBL" id="OU895880">
    <property type="protein sequence ID" value="CAG9812310.1"/>
    <property type="molecule type" value="Genomic_DNA"/>
</dbReference>
<feature type="signal peptide" evidence="4">
    <location>
        <begin position="1"/>
        <end position="23"/>
    </location>
</feature>
<evidence type="ECO:0000256" key="3">
    <source>
        <dbReference type="ARBA" id="ARBA00022737"/>
    </source>
</evidence>
<dbReference type="SMART" id="SM00365">
    <property type="entry name" value="LRR_SD22"/>
    <property type="match status" value="25"/>
</dbReference>
<evidence type="ECO:0000256" key="1">
    <source>
        <dbReference type="ARBA" id="ARBA00022614"/>
    </source>
</evidence>
<dbReference type="InterPro" id="IPR026906">
    <property type="entry name" value="LRR_5"/>
</dbReference>
<reference evidence="5" key="1">
    <citation type="submission" date="2022-01" db="EMBL/GenBank/DDBJ databases">
        <authorList>
            <person name="King R."/>
        </authorList>
    </citation>
    <scope>NUCLEOTIDE SEQUENCE</scope>
</reference>
<dbReference type="Pfam" id="PF13306">
    <property type="entry name" value="LRR_5"/>
    <property type="match status" value="3"/>
</dbReference>
<feature type="chain" id="PRO_5040380568" description="Chaoptin" evidence="4">
    <location>
        <begin position="24"/>
        <end position="2177"/>
    </location>
</feature>
<keyword evidence="2 4" id="KW-0732">Signal</keyword>
<name>A0A9N9WWV4_9DIPT</name>
<keyword evidence="3" id="KW-0677">Repeat</keyword>
<evidence type="ECO:0000256" key="4">
    <source>
        <dbReference type="SAM" id="SignalP"/>
    </source>
</evidence>
<evidence type="ECO:0008006" key="7">
    <source>
        <dbReference type="Google" id="ProtNLM"/>
    </source>
</evidence>
<dbReference type="SUPFAM" id="SSF52058">
    <property type="entry name" value="L domain-like"/>
    <property type="match status" value="7"/>
</dbReference>
<dbReference type="SMART" id="SM00364">
    <property type="entry name" value="LRR_BAC"/>
    <property type="match status" value="13"/>
</dbReference>
<evidence type="ECO:0000313" key="6">
    <source>
        <dbReference type="Proteomes" id="UP001153620"/>
    </source>
</evidence>
<dbReference type="InterPro" id="IPR003591">
    <property type="entry name" value="Leu-rich_rpt_typical-subtyp"/>
</dbReference>
<reference evidence="5" key="2">
    <citation type="submission" date="2022-10" db="EMBL/GenBank/DDBJ databases">
        <authorList>
            <consortium name="ENA_rothamsted_submissions"/>
            <consortium name="culmorum"/>
            <person name="King R."/>
        </authorList>
    </citation>
    <scope>NUCLEOTIDE SEQUENCE</scope>
</reference>
<sequence length="2177" mass="251051">MKKLKLVQILSFLLIISKKVSNAEEPLITCEPASDYYTCTFFHFDTTAPDYRFPSVITHTEDHTNSDVRKIHASENQTISEFPIEIFQTFPNVVHIEMCNVKLTDFSANFTICEQLESLDVQKNNLNKISSGIFKNCKNLKTLKFGFNKISVISEDAFYGLPKVTILEFDNNFLVNIPEKLFVESINLEFLRLNVNLLEIIPNNLFANNPHLHFFPMENNPTLNGILPKNFMANKTNLQFLYIENIGLVDFPDGMFTNTSGLGNLFVSNNKILRIKNGIFDDLQALQKLEFHKNLIENIENDAFFGLPNLKFLKLNENKLKFINIKVFKHVSKLEYLNIENNPIIAISYDIFDVLTACSEFFITIDSVNVHKDEAAAFYSNILQCTYYIHETNGYTCDLIDGERTAEHRIVIDNVDQENDVVYLTTSKLELSEIFVEFFETFKTVRFMNFSNNNLGDESLKSLANCGMTCNNVAFLHLSYNNFTLIPSEIAEFSNLAELYMTHNNIKSGNQEVLASLDASVLNILDLSFNQIESFSSYNFKAISLSNNPLQVINPLSSVEFLNLNNFIGHKPTIILKNAFKNSKNLKILFLSNRNIENINLIEFNDALRHLDVSQNQIKVLNFKEVIGLDNFTHLNVSDNFLRNVEPETLVKLTNLQVLDLRSNLIEFVAEFSFKNMTNLTELLLDFNLIKILLKNSFFGLENLKFLSISNNNLKVLDDLIFVPLLSLEFLNLSINSLTSFSVTKFGSVTNLKIFDISKNNIEIMSTNFTDFFPPSTAINMDFNDCSNSENCLEKPKISCIFQYRSNSIYECVIKQALVLDPWVDYFIDGIHIGNDDSTDITSIIAKSDSHFSFLPAVIFYEFPNLQILNFVRVKISFLEEFFNCHDFRVLNFEGNLISSVFRELFENCHKIEVLNFENNLILKLSGDSFSKLSNLNNLSLAENDIQLLYSNIFDENKNLEVLRLNSNKISNIENKMFWMLKNLKILTIHTNLIFELPENLMSKLGNIEEFEMQNLQLNSTISIKIFENNKNLKKLVMMKNKFTIIKENLFKNLEHLEILDLRNCEIQKIHENAFQNLKNLKILYLQNNLIEVFDGKLTENLENLLNLYLIDNKISKLDENLLKNSRNLIEFHANENLIAEIPEKMFQNCSKLEVLNFEQNQISIFKSFNNLKNVKIINFNFNKISIIDQKIFKNLTNLENLQFHDNNFRNLPPNSFENLENLVKIDFSRNKITSIKAETFQTSNNFFFENLEEILFSKNEITSIETQSFILIPNLKILELQYNQIKTLSSSMFLDYSQNSQFNRFINKIDVSYNLINKISSDFFEKVFPLNFLATGNVCINSDFKEFNLNISKDFEKCKAIILDCKVVTVKPELELNLSFNSSASKNLTDAKCIIEYLKITPNQQQFDFEIKIDEFQKQNIKIVEFAYTNISFIPPILFQDFHNLKILNAKNVYLKNLNKIENCENLNFLNLDENSGIDLGDRSLENCTNLKGLSISNVNLNSVGITAFYGLNNLKELILENSKILKLNFYLPNSLEILRLSRNVLTIDSDSFKNLINLKEIYINQEDFYGFQIEDNFDKNSVFFLENLEILDISNRGITAQNFPIFQDSKNNLKILKSNKNHFQDINDQIFKNLTNLLEIHMENCNILTLPDFLFQKTPNIEVINFQNLIIGAGNLNKISILPSKLFSGLSNLKILQLDLNLITKISENSFKNLENLKILSLVSNKITEIEKNSFIGLKSLKTLDISENLMSTDLHSDVFVGLINLEQLNLKSCNIKVLPSSIVDLNSLQILDVSRNFLTSLLFAPDYPKLTKIDFSNNQVANISPRFFDAISNASVFSSSNPCILNPLPQVNLKVHFTQCFQNFENLNFCEIQEHEKFGLSCKISNSTFSGLVSKSEVMNIYNKNKPLNLEVYVIFEVYRNLSTLNLWKSSISNFNGIKTCKNLKTFDLRLNLVENLYEKLLKNCENLENLILIKNRILFVDKNAFIGLNILKFLDLSCNFIENLENETFFENIGIEKLVLSHNKIFNINSGLFESLTVLKVLKLDNNLLLELSDSKILENQSKLIDLHLNSNKLTKINPKIFQNLINLKYLNIETNNLTKIDLTMINSKLLAYLDISFNNLSTILIDLTKFPNLRNFIVENNFCVDENFEIINSKVENALKNCQFNIVSKDEF</sequence>
<protein>
    <recommendedName>
        <fullName evidence="7">Chaoptin</fullName>
    </recommendedName>
</protein>
<dbReference type="PROSITE" id="PS51450">
    <property type="entry name" value="LRR"/>
    <property type="match status" value="9"/>
</dbReference>
<gene>
    <name evidence="5" type="ORF">CHIRRI_LOCUS15115</name>
</gene>
<dbReference type="InterPro" id="IPR001611">
    <property type="entry name" value="Leu-rich_rpt"/>
</dbReference>
<keyword evidence="1" id="KW-0433">Leucine-rich repeat</keyword>
<dbReference type="SMART" id="SM00369">
    <property type="entry name" value="LRR_TYP"/>
    <property type="match status" value="39"/>
</dbReference>
<dbReference type="Pfam" id="PF13855">
    <property type="entry name" value="LRR_8"/>
    <property type="match status" value="7"/>
</dbReference>
<dbReference type="PANTHER" id="PTHR24373:SF275">
    <property type="entry name" value="TIR DOMAIN-CONTAINING PROTEIN"/>
    <property type="match status" value="1"/>
</dbReference>
<proteinExistence type="predicted"/>
<organism evidence="5 6">
    <name type="scientific">Chironomus riparius</name>
    <dbReference type="NCBI Taxonomy" id="315576"/>
    <lineage>
        <taxon>Eukaryota</taxon>
        <taxon>Metazoa</taxon>
        <taxon>Ecdysozoa</taxon>
        <taxon>Arthropoda</taxon>
        <taxon>Hexapoda</taxon>
        <taxon>Insecta</taxon>
        <taxon>Pterygota</taxon>
        <taxon>Neoptera</taxon>
        <taxon>Endopterygota</taxon>
        <taxon>Diptera</taxon>
        <taxon>Nematocera</taxon>
        <taxon>Chironomoidea</taxon>
        <taxon>Chironomidae</taxon>
        <taxon>Chironominae</taxon>
        <taxon>Chironomus</taxon>
    </lineage>
</organism>